<feature type="region of interest" description="Disordered" evidence="1">
    <location>
        <begin position="323"/>
        <end position="345"/>
    </location>
</feature>
<dbReference type="GO" id="GO:0015074">
    <property type="term" value="P:DNA integration"/>
    <property type="evidence" value="ECO:0007669"/>
    <property type="project" value="InterPro"/>
</dbReference>
<evidence type="ECO:0000256" key="1">
    <source>
        <dbReference type="SAM" id="MobiDB-lite"/>
    </source>
</evidence>
<evidence type="ECO:0000313" key="3">
    <source>
        <dbReference type="EnsemblMetazoa" id="XP_019772768.1"/>
    </source>
</evidence>
<dbReference type="InterPro" id="IPR012337">
    <property type="entry name" value="RNaseH-like_sf"/>
</dbReference>
<feature type="domain" description="Integrase catalytic" evidence="2">
    <location>
        <begin position="32"/>
        <end position="200"/>
    </location>
</feature>
<dbReference type="PANTHER" id="PTHR37984">
    <property type="entry name" value="PROTEIN CBG26694"/>
    <property type="match status" value="1"/>
</dbReference>
<keyword evidence="4" id="KW-1185">Reference proteome</keyword>
<accession>A0AAR5QHQ9</accession>
<dbReference type="InterPro" id="IPR050951">
    <property type="entry name" value="Retrovirus_Pol_polyprotein"/>
</dbReference>
<organism evidence="3 4">
    <name type="scientific">Dendroctonus ponderosae</name>
    <name type="common">Mountain pine beetle</name>
    <dbReference type="NCBI Taxonomy" id="77166"/>
    <lineage>
        <taxon>Eukaryota</taxon>
        <taxon>Metazoa</taxon>
        <taxon>Ecdysozoa</taxon>
        <taxon>Arthropoda</taxon>
        <taxon>Hexapoda</taxon>
        <taxon>Insecta</taxon>
        <taxon>Pterygota</taxon>
        <taxon>Neoptera</taxon>
        <taxon>Endopterygota</taxon>
        <taxon>Coleoptera</taxon>
        <taxon>Polyphaga</taxon>
        <taxon>Cucujiformia</taxon>
        <taxon>Curculionidae</taxon>
        <taxon>Scolytinae</taxon>
        <taxon>Dendroctonus</taxon>
    </lineage>
</organism>
<dbReference type="Proteomes" id="UP000019118">
    <property type="component" value="Unassembled WGS sequence"/>
</dbReference>
<dbReference type="Pfam" id="PF00665">
    <property type="entry name" value="rve"/>
    <property type="match status" value="1"/>
</dbReference>
<dbReference type="PROSITE" id="PS50994">
    <property type="entry name" value="INTEGRASE"/>
    <property type="match status" value="1"/>
</dbReference>
<dbReference type="InterPro" id="IPR036397">
    <property type="entry name" value="RNaseH_sf"/>
</dbReference>
<dbReference type="Gene3D" id="3.30.420.10">
    <property type="entry name" value="Ribonuclease H-like superfamily/Ribonuclease H"/>
    <property type="match status" value="1"/>
</dbReference>
<dbReference type="FunFam" id="3.30.420.10:FF:000063">
    <property type="entry name" value="Retrovirus-related Pol polyprotein from transposon 297-like Protein"/>
    <property type="match status" value="1"/>
</dbReference>
<dbReference type="SUPFAM" id="SSF53098">
    <property type="entry name" value="Ribonuclease H-like"/>
    <property type="match status" value="1"/>
</dbReference>
<reference evidence="3" key="2">
    <citation type="submission" date="2024-08" db="UniProtKB">
        <authorList>
            <consortium name="EnsemblMetazoa"/>
        </authorList>
    </citation>
    <scope>IDENTIFICATION</scope>
</reference>
<evidence type="ECO:0000313" key="4">
    <source>
        <dbReference type="Proteomes" id="UP000019118"/>
    </source>
</evidence>
<protein>
    <recommendedName>
        <fullName evidence="2">Integrase catalytic domain-containing protein</fullName>
    </recommendedName>
</protein>
<dbReference type="AlphaFoldDB" id="A0AAR5QHQ9"/>
<dbReference type="PANTHER" id="PTHR37984:SF7">
    <property type="entry name" value="INTEGRASE CATALYTIC DOMAIN-CONTAINING PROTEIN"/>
    <property type="match status" value="1"/>
</dbReference>
<evidence type="ECO:0000259" key="2">
    <source>
        <dbReference type="PROSITE" id="PS50994"/>
    </source>
</evidence>
<sequence>MNKQIQDMVMVCNTCQTYQNTQTREPMIPHEIVKRPWHKVACDLFHLYGEQYLLVVDYYSKFFELVNLHRDLSSENIISVLKDVFSRQGIPTIVMSDNGPEFSSIKFREFSVNWEFKHIKSSPRYPQSNGLVERYIQTVKNTLRKSMMDKKDPFLALLDLRNTPIDGKHSPANVLMNRHLRDLLPRQLNSKPFRKRIFDQFLENSTNVQKTYYDKKSKSLKVLKVGDRVRVQINPKVNKWHKASIIRIAGFRSYMIELERGGTLIRNRRFIRKCKNNANSYQTTTRESKTSENKTDFSNYRVIRVGPNINRFPDVLENREEALGEAGDRNNVSNSQGDLSKSRSGRVVKTPALYKDFVMM</sequence>
<dbReference type="EnsemblMetazoa" id="XM_019917209.1">
    <property type="protein sequence ID" value="XP_019772768.1"/>
    <property type="gene ID" value="LOC109546288"/>
</dbReference>
<proteinExistence type="predicted"/>
<name>A0AAR5QHQ9_DENPD</name>
<dbReference type="InterPro" id="IPR001584">
    <property type="entry name" value="Integrase_cat-core"/>
</dbReference>
<dbReference type="GO" id="GO:0003676">
    <property type="term" value="F:nucleic acid binding"/>
    <property type="evidence" value="ECO:0007669"/>
    <property type="project" value="InterPro"/>
</dbReference>
<reference evidence="4" key="1">
    <citation type="journal article" date="2013" name="Genome Biol.">
        <title>Draft genome of the mountain pine beetle, Dendroctonus ponderosae Hopkins, a major forest pest.</title>
        <authorList>
            <person name="Keeling C.I."/>
            <person name="Yuen M.M."/>
            <person name="Liao N.Y."/>
            <person name="Docking T.R."/>
            <person name="Chan S.K."/>
            <person name="Taylor G.A."/>
            <person name="Palmquist D.L."/>
            <person name="Jackman S.D."/>
            <person name="Nguyen A."/>
            <person name="Li M."/>
            <person name="Henderson H."/>
            <person name="Janes J.K."/>
            <person name="Zhao Y."/>
            <person name="Pandoh P."/>
            <person name="Moore R."/>
            <person name="Sperling F.A."/>
            <person name="Huber D.P."/>
            <person name="Birol I."/>
            <person name="Jones S.J."/>
            <person name="Bohlmann J."/>
        </authorList>
    </citation>
    <scope>NUCLEOTIDE SEQUENCE</scope>
</reference>
<feature type="compositionally biased region" description="Polar residues" evidence="1">
    <location>
        <begin position="330"/>
        <end position="339"/>
    </location>
</feature>